<organism evidence="6 7">
    <name type="scientific">Phytophthora megakarya</name>
    <dbReference type="NCBI Taxonomy" id="4795"/>
    <lineage>
        <taxon>Eukaryota</taxon>
        <taxon>Sar</taxon>
        <taxon>Stramenopiles</taxon>
        <taxon>Oomycota</taxon>
        <taxon>Peronosporomycetes</taxon>
        <taxon>Peronosporales</taxon>
        <taxon>Peronosporaceae</taxon>
        <taxon>Phytophthora</taxon>
    </lineage>
</organism>
<dbReference type="Pfam" id="PF16810">
    <property type="entry name" value="RXLR"/>
    <property type="match status" value="1"/>
</dbReference>
<keyword evidence="4 5" id="KW-0732">Signal</keyword>
<comment type="domain">
    <text evidence="5">The RxLR-dEER motif acts to carry the protein into the host cell cytoplasm through binding to cell surface phosphatidylinositol-3-phosphate.</text>
</comment>
<evidence type="ECO:0000256" key="4">
    <source>
        <dbReference type="ARBA" id="ARBA00022729"/>
    </source>
</evidence>
<name>A0A225WZT8_9STRA</name>
<dbReference type="AlphaFoldDB" id="A0A225WZT8"/>
<dbReference type="OrthoDB" id="123946at2759"/>
<accession>A0A225WZT8</accession>
<proteinExistence type="inferred from homology"/>
<feature type="chain" id="PRO_5044967784" description="RxLR effector protein" evidence="5">
    <location>
        <begin position="21"/>
        <end position="334"/>
    </location>
</feature>
<gene>
    <name evidence="6" type="ORF">PHMEG_0002226</name>
</gene>
<feature type="signal peptide" evidence="5">
    <location>
        <begin position="1"/>
        <end position="20"/>
    </location>
</feature>
<sequence length="334" mass="38621">MQLCCIVLLVAATLLAIVDASSVETKLTTSTVPLSVQSLSTTPNDGVNIKRLRTDTEEGEKHEEKSIIVPGLSTLKESFIKIKDWFVNFVSKIKASFTQRRQIKQWMKEEKTPDEVFVLLGLDKGLDNILAKPELRTWSVFMTTYNRKNTKKMVTMLGTLTKHYGDLRVAKMIESSRKDSYTKPLANRLQNHQLTGWRMNGLSTDVVFELLRISEGGIKNLLSNKALKVWYYYFKWGNIHNNDWEIAVIRKLTTVYDDIQLSKASETAKHVESTEIIGKMLQTYQFKKWLADDVYPAVILKKLEMDQTKWKTNTNENIYSAYKKFYHANDHLHR</sequence>
<evidence type="ECO:0000256" key="3">
    <source>
        <dbReference type="ARBA" id="ARBA00022525"/>
    </source>
</evidence>
<evidence type="ECO:0000256" key="1">
    <source>
        <dbReference type="ARBA" id="ARBA00004613"/>
    </source>
</evidence>
<comment type="similarity">
    <text evidence="2 5">Belongs to the RxLR effector family.</text>
</comment>
<evidence type="ECO:0000313" key="7">
    <source>
        <dbReference type="Proteomes" id="UP000198211"/>
    </source>
</evidence>
<protein>
    <recommendedName>
        <fullName evidence="5">RxLR effector protein</fullName>
    </recommendedName>
</protein>
<comment type="subcellular location">
    <subcellularLocation>
        <location evidence="1 5">Secreted</location>
    </subcellularLocation>
</comment>
<keyword evidence="3 5" id="KW-0964">Secreted</keyword>
<dbReference type="Proteomes" id="UP000198211">
    <property type="component" value="Unassembled WGS sequence"/>
</dbReference>
<evidence type="ECO:0000256" key="2">
    <source>
        <dbReference type="ARBA" id="ARBA00010400"/>
    </source>
</evidence>
<comment type="caution">
    <text evidence="6">The sequence shown here is derived from an EMBL/GenBank/DDBJ whole genome shotgun (WGS) entry which is preliminary data.</text>
</comment>
<evidence type="ECO:0000313" key="6">
    <source>
        <dbReference type="EMBL" id="OWZ22983.1"/>
    </source>
</evidence>
<keyword evidence="7" id="KW-1185">Reference proteome</keyword>
<reference evidence="7" key="1">
    <citation type="submission" date="2017-03" db="EMBL/GenBank/DDBJ databases">
        <title>Phytopthora megakarya and P. palmivora, two closely related causual agents of cacao black pod achieved similar genome size and gene model numbers by different mechanisms.</title>
        <authorList>
            <person name="Ali S."/>
            <person name="Shao J."/>
            <person name="Larry D.J."/>
            <person name="Kronmiller B."/>
            <person name="Shen D."/>
            <person name="Strem M.D."/>
            <person name="Melnick R.L."/>
            <person name="Guiltinan M.J."/>
            <person name="Tyler B.M."/>
            <person name="Meinhardt L.W."/>
            <person name="Bailey B.A."/>
        </authorList>
    </citation>
    <scope>NUCLEOTIDE SEQUENCE [LARGE SCALE GENOMIC DNA]</scope>
    <source>
        <strain evidence="7">zdho120</strain>
    </source>
</reference>
<dbReference type="EMBL" id="NBNE01000094">
    <property type="protein sequence ID" value="OWZ22983.1"/>
    <property type="molecule type" value="Genomic_DNA"/>
</dbReference>
<comment type="function">
    <text evidence="5">Effector that suppresses plant defense responses during pathogen infection.</text>
</comment>
<dbReference type="InterPro" id="IPR031825">
    <property type="entry name" value="RXLR"/>
</dbReference>
<evidence type="ECO:0000256" key="5">
    <source>
        <dbReference type="RuleBase" id="RU367124"/>
    </source>
</evidence>